<evidence type="ECO:0000313" key="2">
    <source>
        <dbReference type="EMBL" id="MBD2189025.1"/>
    </source>
</evidence>
<keyword evidence="3" id="KW-1185">Reference proteome</keyword>
<organism evidence="2 3">
    <name type="scientific">Pseudanabaena mucicola FACHB-723</name>
    <dbReference type="NCBI Taxonomy" id="2692860"/>
    <lineage>
        <taxon>Bacteria</taxon>
        <taxon>Bacillati</taxon>
        <taxon>Cyanobacteriota</taxon>
        <taxon>Cyanophyceae</taxon>
        <taxon>Pseudanabaenales</taxon>
        <taxon>Pseudanabaenaceae</taxon>
        <taxon>Pseudanabaena</taxon>
    </lineage>
</organism>
<name>A0ABR7ZYX5_9CYAN</name>
<sequence length="96" mass="11109">MSVNQGQQLENYTNKHPQEVLLVKLQVDDELDEVMIFRGFSSSLMRPTAFDPDVPIICDRAKILTIDRLAAPYNPSQPNYLQQGITWEQFQEIEKL</sequence>
<evidence type="ECO:0000259" key="1">
    <source>
        <dbReference type="Pfam" id="PF24869"/>
    </source>
</evidence>
<protein>
    <recommendedName>
        <fullName evidence="1">DUF7734 domain-containing protein</fullName>
    </recommendedName>
</protein>
<dbReference type="Pfam" id="PF24869">
    <property type="entry name" value="DUF7734"/>
    <property type="match status" value="1"/>
</dbReference>
<dbReference type="InterPro" id="IPR056636">
    <property type="entry name" value="DUF7734"/>
</dbReference>
<dbReference type="PANTHER" id="PTHR36729:SF2">
    <property type="entry name" value="EXPRESSED PROTEIN"/>
    <property type="match status" value="1"/>
</dbReference>
<gene>
    <name evidence="2" type="ORF">H6F41_12835</name>
</gene>
<dbReference type="Proteomes" id="UP000642094">
    <property type="component" value="Unassembled WGS sequence"/>
</dbReference>
<accession>A0ABR7ZYX5</accession>
<dbReference type="EMBL" id="JACJQB010000027">
    <property type="protein sequence ID" value="MBD2189025.1"/>
    <property type="molecule type" value="Genomic_DNA"/>
</dbReference>
<dbReference type="RefSeq" id="WP_190403866.1">
    <property type="nucleotide sequence ID" value="NZ_JACJQB010000027.1"/>
</dbReference>
<dbReference type="PANTHER" id="PTHR36729">
    <property type="entry name" value="EXPRESSED PROTEIN"/>
    <property type="match status" value="1"/>
</dbReference>
<reference evidence="2 3" key="1">
    <citation type="journal article" date="2020" name="ISME J.">
        <title>Comparative genomics reveals insights into cyanobacterial evolution and habitat adaptation.</title>
        <authorList>
            <person name="Chen M.Y."/>
            <person name="Teng W.K."/>
            <person name="Zhao L."/>
            <person name="Hu C.X."/>
            <person name="Zhou Y.K."/>
            <person name="Han B.P."/>
            <person name="Song L.R."/>
            <person name="Shu W.S."/>
        </authorList>
    </citation>
    <scope>NUCLEOTIDE SEQUENCE [LARGE SCALE GENOMIC DNA]</scope>
    <source>
        <strain evidence="2 3">FACHB-723</strain>
    </source>
</reference>
<evidence type="ECO:0000313" key="3">
    <source>
        <dbReference type="Proteomes" id="UP000642094"/>
    </source>
</evidence>
<proteinExistence type="predicted"/>
<feature type="domain" description="DUF7734" evidence="1">
    <location>
        <begin position="7"/>
        <end position="92"/>
    </location>
</feature>
<comment type="caution">
    <text evidence="2">The sequence shown here is derived from an EMBL/GenBank/DDBJ whole genome shotgun (WGS) entry which is preliminary data.</text>
</comment>